<name>A0A1I5G4M2_9RHOB</name>
<dbReference type="InterPro" id="IPR032875">
    <property type="entry name" value="Succ_CoA_lig_flav_dom"/>
</dbReference>
<dbReference type="SMART" id="SM00881">
    <property type="entry name" value="CoA_binding"/>
    <property type="match status" value="1"/>
</dbReference>
<evidence type="ECO:0000313" key="7">
    <source>
        <dbReference type="EMBL" id="SFO30985.1"/>
    </source>
</evidence>
<dbReference type="InterPro" id="IPR036291">
    <property type="entry name" value="NAD(P)-bd_dom_sf"/>
</dbReference>
<dbReference type="InterPro" id="IPR016102">
    <property type="entry name" value="Succinyl-CoA_synth-like"/>
</dbReference>
<dbReference type="Gene3D" id="3.30.1490.20">
    <property type="entry name" value="ATP-grasp fold, A domain"/>
    <property type="match status" value="1"/>
</dbReference>
<dbReference type="Gene3D" id="3.40.50.720">
    <property type="entry name" value="NAD(P)-binding Rossmann-like Domain"/>
    <property type="match status" value="1"/>
</dbReference>
<organism evidence="7 8">
    <name type="scientific">Roseovarius lutimaris</name>
    <dbReference type="NCBI Taxonomy" id="1005928"/>
    <lineage>
        <taxon>Bacteria</taxon>
        <taxon>Pseudomonadati</taxon>
        <taxon>Pseudomonadota</taxon>
        <taxon>Alphaproteobacteria</taxon>
        <taxon>Rhodobacterales</taxon>
        <taxon>Roseobacteraceae</taxon>
        <taxon>Roseovarius</taxon>
    </lineage>
</organism>
<keyword evidence="8" id="KW-1185">Reference proteome</keyword>
<dbReference type="Gene3D" id="3.40.50.261">
    <property type="entry name" value="Succinyl-CoA synthetase domains"/>
    <property type="match status" value="2"/>
</dbReference>
<dbReference type="PROSITE" id="PS50975">
    <property type="entry name" value="ATP_GRASP"/>
    <property type="match status" value="1"/>
</dbReference>
<dbReference type="SUPFAM" id="SSF52210">
    <property type="entry name" value="Succinyl-CoA synthetase domains"/>
    <property type="match status" value="2"/>
</dbReference>
<keyword evidence="4 5" id="KW-0067">ATP-binding</keyword>
<dbReference type="Pfam" id="PF13380">
    <property type="entry name" value="CoA_binding_2"/>
    <property type="match status" value="1"/>
</dbReference>
<keyword evidence="3 5" id="KW-0547">Nucleotide-binding</keyword>
<dbReference type="InterPro" id="IPR011761">
    <property type="entry name" value="ATP-grasp"/>
</dbReference>
<evidence type="ECO:0000256" key="3">
    <source>
        <dbReference type="ARBA" id="ARBA00022741"/>
    </source>
</evidence>
<dbReference type="Pfam" id="PF13549">
    <property type="entry name" value="ATP-grasp_5"/>
    <property type="match status" value="1"/>
</dbReference>
<gene>
    <name evidence="7" type="ORF">SAMN04487859_1254</name>
</gene>
<evidence type="ECO:0000313" key="8">
    <source>
        <dbReference type="Proteomes" id="UP000198599"/>
    </source>
</evidence>
<dbReference type="AlphaFoldDB" id="A0A1I5G4M2"/>
<dbReference type="GO" id="GO:0005524">
    <property type="term" value="F:ATP binding"/>
    <property type="evidence" value="ECO:0007669"/>
    <property type="project" value="UniProtKB-UniRule"/>
</dbReference>
<dbReference type="GO" id="GO:0006099">
    <property type="term" value="P:tricarboxylic acid cycle"/>
    <property type="evidence" value="ECO:0007669"/>
    <property type="project" value="UniProtKB-KW"/>
</dbReference>
<feature type="domain" description="ATP-grasp" evidence="6">
    <location>
        <begin position="504"/>
        <end position="540"/>
    </location>
</feature>
<dbReference type="EMBL" id="FOVP01000025">
    <property type="protein sequence ID" value="SFO30985.1"/>
    <property type="molecule type" value="Genomic_DNA"/>
</dbReference>
<dbReference type="InterPro" id="IPR003781">
    <property type="entry name" value="CoA-bd"/>
</dbReference>
<evidence type="ECO:0000256" key="5">
    <source>
        <dbReference type="PROSITE-ProRule" id="PRU00409"/>
    </source>
</evidence>
<dbReference type="InterPro" id="IPR013815">
    <property type="entry name" value="ATP_grasp_subdomain_1"/>
</dbReference>
<keyword evidence="1" id="KW-0816">Tricarboxylic acid cycle</keyword>
<dbReference type="RefSeq" id="WP_177193910.1">
    <property type="nucleotide sequence ID" value="NZ_FOVP01000025.1"/>
</dbReference>
<dbReference type="InterPro" id="IPR051538">
    <property type="entry name" value="Acyl-CoA_Synth/Transferase"/>
</dbReference>
<dbReference type="GO" id="GO:0046872">
    <property type="term" value="F:metal ion binding"/>
    <property type="evidence" value="ECO:0007669"/>
    <property type="project" value="InterPro"/>
</dbReference>
<dbReference type="STRING" id="1005928.SAMN04487859_1254"/>
<evidence type="ECO:0000259" key="6">
    <source>
        <dbReference type="PROSITE" id="PS50975"/>
    </source>
</evidence>
<protein>
    <submittedName>
        <fullName evidence="7">Acetyl-CoA synthetase</fullName>
    </submittedName>
</protein>
<dbReference type="SUPFAM" id="SSF51735">
    <property type="entry name" value="NAD(P)-binding Rossmann-fold domains"/>
    <property type="match status" value="1"/>
</dbReference>
<dbReference type="GO" id="GO:0016874">
    <property type="term" value="F:ligase activity"/>
    <property type="evidence" value="ECO:0007669"/>
    <property type="project" value="UniProtKB-KW"/>
</dbReference>
<dbReference type="PANTHER" id="PTHR43334:SF1">
    <property type="entry name" value="3-HYDROXYPROPIONATE--COA LIGASE [ADP-FORMING]"/>
    <property type="match status" value="1"/>
</dbReference>
<evidence type="ECO:0000256" key="1">
    <source>
        <dbReference type="ARBA" id="ARBA00022532"/>
    </source>
</evidence>
<keyword evidence="2" id="KW-0436">Ligase</keyword>
<dbReference type="Gene3D" id="3.30.470.20">
    <property type="entry name" value="ATP-grasp fold, B domain"/>
    <property type="match status" value="1"/>
</dbReference>
<evidence type="ECO:0000256" key="2">
    <source>
        <dbReference type="ARBA" id="ARBA00022598"/>
    </source>
</evidence>
<dbReference type="PANTHER" id="PTHR43334">
    <property type="entry name" value="ACETATE--COA LIGASE [ADP-FORMING]"/>
    <property type="match status" value="1"/>
</dbReference>
<dbReference type="Proteomes" id="UP000198599">
    <property type="component" value="Unassembled WGS sequence"/>
</dbReference>
<reference evidence="8" key="1">
    <citation type="submission" date="2016-10" db="EMBL/GenBank/DDBJ databases">
        <authorList>
            <person name="Varghese N."/>
            <person name="Submissions S."/>
        </authorList>
    </citation>
    <scope>NUCLEOTIDE SEQUENCE [LARGE SCALE GENOMIC DNA]</scope>
    <source>
        <strain evidence="8">DSM 28463</strain>
    </source>
</reference>
<sequence>MAKDLQAASYDNLRRLIDPKAIAVIGASPREGSFGKRVLENLVGFDGRVYPVNSRYETIDGQRCYAGLGDLPETPDCAVIVVGRNNVLEIVESCAEFGVGGVVIFASGFGETAKPEDIAVQAQLTEIANTSGIRIVGPNCLGVINIGSGAAMTFQVAPRKVTPWPRGSIGVISQSGALGIALSQATERSCSLSHVLTSGNSCDVDITDYIEFLVDDESCRAIACAFEGVRDASKLINAAFRAAAVEKPLIVYKMAASDGGAAAAMSHSGTFAGSHDACCASLRRAGAVVVDSIDAMMETAAFFCKAPLVPQGNGVAVLTTSGGASIIAADTAEKHEVPLPPLAPSTHATLAARVPDFGSVGNPSDVTAQVVNDPEMFNECASAMMKDEAFSALVTPHVLALDFAIPRIVQMNEIARKANKIVCNVWISEWTSGPGARESEEAGHVAWFRTMDRCFATLAAWKSSAEARARIGKPKRRVSSPDAKKIGARLLADANGAMTERASKELLAAYGINVAQDYVVTSVEEALSMASRLGGAVVLKGEVQGLAHKSEAGLVRLNLRQPDEIAAEFANVRAALDALDDNGCGRIILQPMIPQGIEIMVGGRVDPQFGPMLVLGLGGILVELVKDTTLEVAPVDRETAAEMISRLRCQDIFDGFRHLPAVDRGALADVICRFSELLSDHADLISEIDVNPLICSADSIIAVDGFINCATRSGIGENQKDE</sequence>
<accession>A0A1I5G4M2</accession>
<dbReference type="SUPFAM" id="SSF56059">
    <property type="entry name" value="Glutathione synthetase ATP-binding domain-like"/>
    <property type="match status" value="1"/>
</dbReference>
<evidence type="ECO:0000256" key="4">
    <source>
        <dbReference type="ARBA" id="ARBA00022840"/>
    </source>
</evidence>
<proteinExistence type="predicted"/>
<dbReference type="Pfam" id="PF13607">
    <property type="entry name" value="Succ_CoA_lig"/>
    <property type="match status" value="1"/>
</dbReference>